<sequence>MKFTSSILLACVSTFGTVHALYSNKTTTLAPMGGNQEYLVPNSVSTVVNDDDTTSTITLFRTITLDLPLTSASSSASSSATPYSSYSGSASSSASAPASSPASPSASPSSTTANCTSSTEQTFSTSSTQLYTTWTLTGSAGPLVTSSAYDKYVVYASAACTEKTVTVTEYAATKYVTVAASAMPSLAPLSGYYSNSTATH</sequence>
<dbReference type="AlphaFoldDB" id="Q75F20"/>
<dbReference type="KEGG" id="ago:AGOS_AAL092C"/>
<dbReference type="RefSeq" id="NP_982450.1">
    <property type="nucleotide sequence ID" value="NM_207803.1"/>
</dbReference>
<dbReference type="InParanoid" id="Q75F20"/>
<evidence type="ECO:0000313" key="3">
    <source>
        <dbReference type="EMBL" id="AAS50274.1"/>
    </source>
</evidence>
<gene>
    <name evidence="3" type="ORF">AGOS_AAL092C</name>
</gene>
<dbReference type="HOGENOM" id="CLU_1481622_0_0_1"/>
<feature type="chain" id="PRO_5004285459" evidence="2">
    <location>
        <begin position="21"/>
        <end position="200"/>
    </location>
</feature>
<evidence type="ECO:0000256" key="2">
    <source>
        <dbReference type="SAM" id="SignalP"/>
    </source>
</evidence>
<feature type="region of interest" description="Disordered" evidence="1">
    <location>
        <begin position="97"/>
        <end position="120"/>
    </location>
</feature>
<keyword evidence="2" id="KW-0732">Signal</keyword>
<feature type="signal peptide" evidence="2">
    <location>
        <begin position="1"/>
        <end position="20"/>
    </location>
</feature>
<reference evidence="4" key="2">
    <citation type="journal article" date="2013" name="G3 (Bethesda)">
        <title>Genomes of Ashbya fungi isolated from insects reveal four mating-type loci, numerous translocations, lack of transposons, and distinct gene duplications.</title>
        <authorList>
            <person name="Dietrich F.S."/>
            <person name="Voegeli S."/>
            <person name="Kuo S."/>
            <person name="Philippsen P."/>
        </authorList>
    </citation>
    <scope>GENOME REANNOTATION</scope>
    <source>
        <strain evidence="4">ATCC 10895 / CBS 109.51 / FGSC 9923 / NRRL Y-1056</strain>
    </source>
</reference>
<evidence type="ECO:0000256" key="1">
    <source>
        <dbReference type="SAM" id="MobiDB-lite"/>
    </source>
</evidence>
<dbReference type="GeneID" id="4618576"/>
<dbReference type="OMA" id="CSFTNAF"/>
<dbReference type="eggNOG" id="ENOG502T0NQ">
    <property type="taxonomic scope" value="Eukaryota"/>
</dbReference>
<accession>Q75F20</accession>
<name>Q75F20_EREGS</name>
<dbReference type="OrthoDB" id="10472367at2759"/>
<dbReference type="EMBL" id="AE016814">
    <property type="protein sequence ID" value="AAS50274.1"/>
    <property type="molecule type" value="Genomic_DNA"/>
</dbReference>
<keyword evidence="4" id="KW-1185">Reference proteome</keyword>
<dbReference type="Proteomes" id="UP000000591">
    <property type="component" value="Chromosome I"/>
</dbReference>
<organism evidence="3 4">
    <name type="scientific">Eremothecium gossypii (strain ATCC 10895 / CBS 109.51 / FGSC 9923 / NRRL Y-1056)</name>
    <name type="common">Yeast</name>
    <name type="synonym">Ashbya gossypii</name>
    <dbReference type="NCBI Taxonomy" id="284811"/>
    <lineage>
        <taxon>Eukaryota</taxon>
        <taxon>Fungi</taxon>
        <taxon>Dikarya</taxon>
        <taxon>Ascomycota</taxon>
        <taxon>Saccharomycotina</taxon>
        <taxon>Saccharomycetes</taxon>
        <taxon>Saccharomycetales</taxon>
        <taxon>Saccharomycetaceae</taxon>
        <taxon>Eremothecium</taxon>
    </lineage>
</organism>
<evidence type="ECO:0000313" key="4">
    <source>
        <dbReference type="Proteomes" id="UP000000591"/>
    </source>
</evidence>
<protein>
    <submittedName>
        <fullName evidence="3">AAL092Cp</fullName>
    </submittedName>
</protein>
<reference evidence="3 4" key="1">
    <citation type="journal article" date="2004" name="Science">
        <title>The Ashbya gossypii genome as a tool for mapping the ancient Saccharomyces cerevisiae genome.</title>
        <authorList>
            <person name="Dietrich F.S."/>
            <person name="Voegeli S."/>
            <person name="Brachat S."/>
            <person name="Lerch A."/>
            <person name="Gates K."/>
            <person name="Steiner S."/>
            <person name="Mohr C."/>
            <person name="Pohlmann R."/>
            <person name="Luedi P."/>
            <person name="Choi S."/>
            <person name="Wing R.A."/>
            <person name="Flavier A."/>
            <person name="Gaffney T.D."/>
            <person name="Philippsen P."/>
        </authorList>
    </citation>
    <scope>NUCLEOTIDE SEQUENCE [LARGE SCALE GENOMIC DNA]</scope>
    <source>
        <strain evidence="4">ATCC 10895 / CBS 109.51 / FGSC 9923 / NRRL Y-1056</strain>
    </source>
</reference>
<proteinExistence type="predicted"/>